<protein>
    <recommendedName>
        <fullName evidence="3">Protein kinase domain-containing protein</fullName>
    </recommendedName>
</protein>
<reference evidence="1 2" key="1">
    <citation type="journal article" date="2018" name="Proc. Natl. Acad. Sci. U.S.A.">
        <title>Linking secondary metabolites to gene clusters through genome sequencing of six diverse Aspergillus species.</title>
        <authorList>
            <person name="Kaerboelling I."/>
            <person name="Vesth T.C."/>
            <person name="Frisvad J.C."/>
            <person name="Nybo J.L."/>
            <person name="Theobald S."/>
            <person name="Kuo A."/>
            <person name="Bowyer P."/>
            <person name="Matsuda Y."/>
            <person name="Mondo S."/>
            <person name="Lyhne E.K."/>
            <person name="Kogle M.E."/>
            <person name="Clum A."/>
            <person name="Lipzen A."/>
            <person name="Salamov A."/>
            <person name="Ngan C.Y."/>
            <person name="Daum C."/>
            <person name="Chiniquy J."/>
            <person name="Barry K."/>
            <person name="LaButti K."/>
            <person name="Haridas S."/>
            <person name="Simmons B.A."/>
            <person name="Magnuson J.K."/>
            <person name="Mortensen U.H."/>
            <person name="Larsen T.O."/>
            <person name="Grigoriev I.V."/>
            <person name="Baker S.E."/>
            <person name="Andersen M.R."/>
        </authorList>
    </citation>
    <scope>NUCLEOTIDE SEQUENCE [LARGE SCALE GENOMIC DNA]</scope>
    <source>
        <strain evidence="1 2">IBT 24754</strain>
    </source>
</reference>
<feature type="non-terminal residue" evidence="1">
    <location>
        <position position="1"/>
    </location>
</feature>
<accession>A0A2T5M1A9</accession>
<dbReference type="InterPro" id="IPR011009">
    <property type="entry name" value="Kinase-like_dom_sf"/>
</dbReference>
<proteinExistence type="predicted"/>
<dbReference type="OrthoDB" id="5979581at2759"/>
<gene>
    <name evidence="1" type="ORF">P175DRAFT_0431225</name>
</gene>
<dbReference type="Gene3D" id="3.30.200.20">
    <property type="entry name" value="Phosphorylase Kinase, domain 1"/>
    <property type="match status" value="1"/>
</dbReference>
<sequence>LVEEEKTPYYDPKRFYPARLGEIIDARYQLTTKLGYGTSSTVWLARDLYR</sequence>
<dbReference type="VEuPathDB" id="FungiDB:P175DRAFT_0431225"/>
<comment type="caution">
    <text evidence="1">The sequence shown here is derived from an EMBL/GenBank/DDBJ whole genome shotgun (WGS) entry which is preliminary data.</text>
</comment>
<dbReference type="EMBL" id="MSFN02000002">
    <property type="protein sequence ID" value="PTU22309.1"/>
    <property type="molecule type" value="Genomic_DNA"/>
</dbReference>
<dbReference type="Proteomes" id="UP000244073">
    <property type="component" value="Unassembled WGS sequence"/>
</dbReference>
<evidence type="ECO:0000313" key="2">
    <source>
        <dbReference type="Proteomes" id="UP000244073"/>
    </source>
</evidence>
<organism evidence="1 2">
    <name type="scientific">Aspergillus ochraceoroseus IBT 24754</name>
    <dbReference type="NCBI Taxonomy" id="1392256"/>
    <lineage>
        <taxon>Eukaryota</taxon>
        <taxon>Fungi</taxon>
        <taxon>Dikarya</taxon>
        <taxon>Ascomycota</taxon>
        <taxon>Pezizomycotina</taxon>
        <taxon>Eurotiomycetes</taxon>
        <taxon>Eurotiomycetidae</taxon>
        <taxon>Eurotiales</taxon>
        <taxon>Aspergillaceae</taxon>
        <taxon>Aspergillus</taxon>
        <taxon>Aspergillus subgen. Nidulantes</taxon>
    </lineage>
</organism>
<dbReference type="AlphaFoldDB" id="A0A2T5M1A9"/>
<evidence type="ECO:0008006" key="3">
    <source>
        <dbReference type="Google" id="ProtNLM"/>
    </source>
</evidence>
<evidence type="ECO:0000313" key="1">
    <source>
        <dbReference type="EMBL" id="PTU22309.1"/>
    </source>
</evidence>
<dbReference type="SUPFAM" id="SSF56112">
    <property type="entry name" value="Protein kinase-like (PK-like)"/>
    <property type="match status" value="1"/>
</dbReference>
<dbReference type="RefSeq" id="XP_040753701.1">
    <property type="nucleotide sequence ID" value="XM_040893473.1"/>
</dbReference>
<name>A0A2T5M1A9_9EURO</name>
<dbReference type="GeneID" id="63810355"/>